<dbReference type="PANTHER" id="PTHR47251:SF1">
    <property type="entry name" value="FINGER DOMAIN PROTEIN, PUTATIVE (AFU_ORTHOLOGUE AFUA_3G04180)-RELATED"/>
    <property type="match status" value="1"/>
</dbReference>
<comment type="caution">
    <text evidence="3">The sequence shown here is derived from an EMBL/GenBank/DDBJ whole genome shotgun (WGS) entry which is preliminary data.</text>
</comment>
<name>A0A8T8SUT1_9BASI</name>
<accession>A0A8T8SUT1</accession>
<dbReference type="AlphaFoldDB" id="A0A8T8SUT1"/>
<feature type="region of interest" description="Disordered" evidence="1">
    <location>
        <begin position="175"/>
        <end position="194"/>
    </location>
</feature>
<dbReference type="EMBL" id="LWDF02000385">
    <property type="protein sequence ID" value="KAE8249482.1"/>
    <property type="molecule type" value="Genomic_DNA"/>
</dbReference>
<reference evidence="3" key="2">
    <citation type="journal article" date="2019" name="IMA Fungus">
        <title>Genome sequencing and comparison of five Tilletia species to identify candidate genes for the detection of regulated species infecting wheat.</title>
        <authorList>
            <person name="Nguyen H.D.T."/>
            <person name="Sultana T."/>
            <person name="Kesanakurti P."/>
            <person name="Hambleton S."/>
        </authorList>
    </citation>
    <scope>NUCLEOTIDE SEQUENCE</scope>
    <source>
        <strain evidence="3">DAOMC 236416</strain>
    </source>
</reference>
<evidence type="ECO:0000313" key="3">
    <source>
        <dbReference type="EMBL" id="KAE8249482.1"/>
    </source>
</evidence>
<evidence type="ECO:0000256" key="1">
    <source>
        <dbReference type="SAM" id="MobiDB-lite"/>
    </source>
</evidence>
<sequence length="423" mass="45268">MVLDVDMASRAIGGEQESDDEYARWTSTSSLPQAEEGPAAAIARLAKRPRYANLDEDELDEDEDERDTRGAQRRNFNAQDSRSNAAQQGRPRAEEVEKNEALSHANVGHQLLLKLGWAGTGTGLGMYSQGRADPLSLSFAKLGADTSGIGKLRSTTSALEDALALSRLHELTSEKLATESDSQRSARENDVRKRDEVRAEVLASLSVFRCEVCDGKQYANAAQFAEHTNSYAHHHRKRLRELAANQRALLAGSSSSAGSGMGSSERRREKERKREEREMKALAHAAGVTLGPVPPVLSATSSSSSSSRKKISSSSGGFQKIGAKAAFSVRALTPPPPPPPLPERTFAQPLPPPPSSAVPFPQPPPPPPPPIPQAAPPPPGPPPGPPPPPAPPKQSQQPRKQRKPFPIFRSAGFSDNGTSSPSV</sequence>
<reference evidence="3" key="1">
    <citation type="submission" date="2016-04" db="EMBL/GenBank/DDBJ databases">
        <authorList>
            <person name="Nguyen H.D."/>
            <person name="Samba Siva P."/>
            <person name="Cullis J."/>
            <person name="Levesque C.A."/>
            <person name="Hambleton S."/>
        </authorList>
    </citation>
    <scope>NUCLEOTIDE SEQUENCE</scope>
    <source>
        <strain evidence="3">DAOMC 236416</strain>
    </source>
</reference>
<dbReference type="InterPro" id="IPR000467">
    <property type="entry name" value="G_patch_dom"/>
</dbReference>
<feature type="compositionally biased region" description="Pro residues" evidence="1">
    <location>
        <begin position="349"/>
        <end position="392"/>
    </location>
</feature>
<evidence type="ECO:0000259" key="2">
    <source>
        <dbReference type="PROSITE" id="PS50174"/>
    </source>
</evidence>
<feature type="compositionally biased region" description="Pro residues" evidence="1">
    <location>
        <begin position="333"/>
        <end position="342"/>
    </location>
</feature>
<feature type="domain" description="G-patch" evidence="2">
    <location>
        <begin position="104"/>
        <end position="154"/>
    </location>
</feature>
<organism evidence="3 4">
    <name type="scientific">Tilletia indica</name>
    <dbReference type="NCBI Taxonomy" id="43049"/>
    <lineage>
        <taxon>Eukaryota</taxon>
        <taxon>Fungi</taxon>
        <taxon>Dikarya</taxon>
        <taxon>Basidiomycota</taxon>
        <taxon>Ustilaginomycotina</taxon>
        <taxon>Exobasidiomycetes</taxon>
        <taxon>Tilletiales</taxon>
        <taxon>Tilletiaceae</taxon>
        <taxon>Tilletia</taxon>
    </lineage>
</organism>
<evidence type="ECO:0000313" key="4">
    <source>
        <dbReference type="Proteomes" id="UP000077521"/>
    </source>
</evidence>
<proteinExistence type="predicted"/>
<feature type="compositionally biased region" description="Polar residues" evidence="1">
    <location>
        <begin position="74"/>
        <end position="87"/>
    </location>
</feature>
<feature type="compositionally biased region" description="Polar residues" evidence="1">
    <location>
        <begin position="413"/>
        <end position="423"/>
    </location>
</feature>
<protein>
    <recommendedName>
        <fullName evidence="2">G-patch domain-containing protein</fullName>
    </recommendedName>
</protein>
<gene>
    <name evidence="3" type="ORF">A4X13_0g5192</name>
</gene>
<dbReference type="GO" id="GO:0003676">
    <property type="term" value="F:nucleic acid binding"/>
    <property type="evidence" value="ECO:0007669"/>
    <property type="project" value="InterPro"/>
</dbReference>
<feature type="compositionally biased region" description="Acidic residues" evidence="1">
    <location>
        <begin position="54"/>
        <end position="65"/>
    </location>
</feature>
<dbReference type="Proteomes" id="UP000077521">
    <property type="component" value="Unassembled WGS sequence"/>
</dbReference>
<feature type="region of interest" description="Disordered" evidence="1">
    <location>
        <begin position="1"/>
        <end position="99"/>
    </location>
</feature>
<dbReference type="SMART" id="SM00443">
    <property type="entry name" value="G_patch"/>
    <property type="match status" value="1"/>
</dbReference>
<feature type="compositionally biased region" description="Basic and acidic residues" evidence="1">
    <location>
        <begin position="264"/>
        <end position="281"/>
    </location>
</feature>
<feature type="region of interest" description="Disordered" evidence="1">
    <location>
        <begin position="251"/>
        <end position="423"/>
    </location>
</feature>
<dbReference type="PANTHER" id="PTHR47251">
    <property type="entry name" value="FINGER DOMAIN PROTEIN, PUTATIVE (AFU_ORTHOLOGUE AFUA_3G04180)-RELATED"/>
    <property type="match status" value="1"/>
</dbReference>
<keyword evidence="4" id="KW-1185">Reference proteome</keyword>
<dbReference type="PROSITE" id="PS50174">
    <property type="entry name" value="G_PATCH"/>
    <property type="match status" value="1"/>
</dbReference>
<dbReference type="Pfam" id="PF01585">
    <property type="entry name" value="G-patch"/>
    <property type="match status" value="1"/>
</dbReference>